<dbReference type="KEGG" id="same:SAMCFNEI73_pC0859"/>
<keyword evidence="1" id="KW-0614">Plasmid</keyword>
<geneLocation type="plasmid" evidence="1 2">
    <name>C</name>
</geneLocation>
<dbReference type="PANTHER" id="PTHR33639">
    <property type="entry name" value="THIOL-DISULFIDE OXIDOREDUCTASE DCC"/>
    <property type="match status" value="1"/>
</dbReference>
<dbReference type="Proteomes" id="UP000182306">
    <property type="component" value="Plasmid C"/>
</dbReference>
<sequence>MDPYSYRKDPAVPPFPDDRPVFVFDAECVFCSGWVKFALKHERAARYRFAAAQSDVGRALYRHYGLDEHDYETNLFLENGRAYFRSAATLRVIAGMGFLWSTCRLFLVLPQKWADALYGVVARNRYRLGGRAATCFVPNPEILHRFIL</sequence>
<dbReference type="InterPro" id="IPR007263">
    <property type="entry name" value="DCC1-like"/>
</dbReference>
<proteinExistence type="predicted"/>
<dbReference type="GO" id="GO:0015035">
    <property type="term" value="F:protein-disulfide reductase activity"/>
    <property type="evidence" value="ECO:0007669"/>
    <property type="project" value="InterPro"/>
</dbReference>
<dbReference type="Pfam" id="PF04134">
    <property type="entry name" value="DCC1-like"/>
    <property type="match status" value="1"/>
</dbReference>
<gene>
    <name evidence="1" type="ORF">SAMCFNEI73_pC0859</name>
</gene>
<keyword evidence="2" id="KW-1185">Reference proteome</keyword>
<dbReference type="RefSeq" id="WP_064254297.1">
    <property type="nucleotide sequence ID" value="NZ_CP013110.1"/>
</dbReference>
<organism evidence="1 2">
    <name type="scientific">Sinorhizobium americanum</name>
    <dbReference type="NCBI Taxonomy" id="194963"/>
    <lineage>
        <taxon>Bacteria</taxon>
        <taxon>Pseudomonadati</taxon>
        <taxon>Pseudomonadota</taxon>
        <taxon>Alphaproteobacteria</taxon>
        <taxon>Hyphomicrobiales</taxon>
        <taxon>Rhizobiaceae</taxon>
        <taxon>Sinorhizobium/Ensifer group</taxon>
        <taxon>Sinorhizobium</taxon>
    </lineage>
</organism>
<dbReference type="PANTHER" id="PTHR33639:SF2">
    <property type="entry name" value="DUF393 DOMAIN-CONTAINING PROTEIN"/>
    <property type="match status" value="1"/>
</dbReference>
<evidence type="ECO:0000313" key="2">
    <source>
        <dbReference type="Proteomes" id="UP000182306"/>
    </source>
</evidence>
<dbReference type="AlphaFoldDB" id="A0A1L3LWY1"/>
<accession>A0A1L3LWY1</accession>
<protein>
    <submittedName>
        <fullName evidence="1">Uncharacterized protein</fullName>
    </submittedName>
</protein>
<name>A0A1L3LWY1_9HYPH</name>
<reference evidence="1 2" key="1">
    <citation type="submission" date="2015-10" db="EMBL/GenBank/DDBJ databases">
        <title>Genomic differences between typical nodule nitrogen-fixing rhizobial strains and those coming from bean seeds.</title>
        <authorList>
            <person name="Peralta H."/>
            <person name="Aguilar-Vera A."/>
            <person name="Diaz R."/>
            <person name="Mora Y."/>
            <person name="Martinez-Batallar G."/>
            <person name="Salazar E."/>
            <person name="Vargas-Lagunas C."/>
            <person name="Encarnacion S."/>
            <person name="Girard L."/>
            <person name="Mora J."/>
        </authorList>
    </citation>
    <scope>NUCLEOTIDE SEQUENCE [LARGE SCALE GENOMIC DNA]</scope>
    <source>
        <strain evidence="1 2">CFNEI 73</strain>
        <plasmid evidence="1 2">C</plasmid>
    </source>
</reference>
<dbReference type="OrthoDB" id="9785438at2"/>
<evidence type="ECO:0000313" key="1">
    <source>
        <dbReference type="EMBL" id="APG94572.1"/>
    </source>
</evidence>
<dbReference type="InterPro" id="IPR052927">
    <property type="entry name" value="DCC_oxidoreductase"/>
</dbReference>
<dbReference type="EMBL" id="CP013110">
    <property type="protein sequence ID" value="APG94572.1"/>
    <property type="molecule type" value="Genomic_DNA"/>
</dbReference>